<evidence type="ECO:0000259" key="2">
    <source>
        <dbReference type="Pfam" id="PF24135"/>
    </source>
</evidence>
<dbReference type="InterPro" id="IPR055826">
    <property type="entry name" value="DUF7402"/>
</dbReference>
<feature type="domain" description="DUF7402" evidence="2">
    <location>
        <begin position="113"/>
        <end position="250"/>
    </location>
</feature>
<evidence type="ECO:0000256" key="1">
    <source>
        <dbReference type="SAM" id="SignalP"/>
    </source>
</evidence>
<proteinExistence type="predicted"/>
<feature type="chain" id="PRO_5041912750" description="DUF7402 domain-containing protein" evidence="1">
    <location>
        <begin position="20"/>
        <end position="252"/>
    </location>
</feature>
<keyword evidence="4" id="KW-1185">Reference proteome</keyword>
<evidence type="ECO:0000313" key="3">
    <source>
        <dbReference type="EMBL" id="KAK2147332.1"/>
    </source>
</evidence>
<gene>
    <name evidence="3" type="ORF">LSH36_558g00035</name>
</gene>
<evidence type="ECO:0000313" key="4">
    <source>
        <dbReference type="Proteomes" id="UP001208570"/>
    </source>
</evidence>
<name>A0AAD9J6Y9_9ANNE</name>
<dbReference type="Gene3D" id="2.60.120.260">
    <property type="entry name" value="Galactose-binding domain-like"/>
    <property type="match status" value="1"/>
</dbReference>
<accession>A0AAD9J6Y9</accession>
<dbReference type="SUPFAM" id="SSF49785">
    <property type="entry name" value="Galactose-binding domain-like"/>
    <property type="match status" value="1"/>
</dbReference>
<dbReference type="Proteomes" id="UP001208570">
    <property type="component" value="Unassembled WGS sequence"/>
</dbReference>
<keyword evidence="1" id="KW-0732">Signal</keyword>
<protein>
    <recommendedName>
        <fullName evidence="2">DUF7402 domain-containing protein</fullName>
    </recommendedName>
</protein>
<dbReference type="Pfam" id="PF24135">
    <property type="entry name" value="DUF7402"/>
    <property type="match status" value="1"/>
</dbReference>
<comment type="caution">
    <text evidence="3">The sequence shown here is derived from an EMBL/GenBank/DDBJ whole genome shotgun (WGS) entry which is preliminary data.</text>
</comment>
<feature type="signal peptide" evidence="1">
    <location>
        <begin position="1"/>
        <end position="19"/>
    </location>
</feature>
<dbReference type="InterPro" id="IPR008979">
    <property type="entry name" value="Galactose-bd-like_sf"/>
</dbReference>
<sequence length="252" mass="29220">MELFVWQLMLYIWVSFGHATNTGNCRAIFFFVWPGIHRDGIVIQAISGKVHVSSCERVCRLRADCSGFNVNWTDAEDKIGLCTIITGTSYHWNQEGIGQSELAFYEKDYEPENVALPSFETTCTASEEANAKRKCDMVMDGDLSNPWVTKVLDNNQWIELRFNESYEIRRVDIYHRCRYGTQCSLLDLTFSNAELVQISRECNYYMDNNCTHLEAEMNYVNMIRSSSVRISCIKRCLMNDKRIGFDEIVVWV</sequence>
<dbReference type="AlphaFoldDB" id="A0AAD9J6Y9"/>
<reference evidence="3" key="1">
    <citation type="journal article" date="2023" name="Mol. Biol. Evol.">
        <title>Third-Generation Sequencing Reveals the Adaptive Role of the Epigenome in Three Deep-Sea Polychaetes.</title>
        <authorList>
            <person name="Perez M."/>
            <person name="Aroh O."/>
            <person name="Sun Y."/>
            <person name="Lan Y."/>
            <person name="Juniper S.K."/>
            <person name="Young C.R."/>
            <person name="Angers B."/>
            <person name="Qian P.Y."/>
        </authorList>
    </citation>
    <scope>NUCLEOTIDE SEQUENCE</scope>
    <source>
        <strain evidence="3">P08H-3</strain>
    </source>
</reference>
<dbReference type="EMBL" id="JAODUP010000558">
    <property type="protein sequence ID" value="KAK2147332.1"/>
    <property type="molecule type" value="Genomic_DNA"/>
</dbReference>
<organism evidence="3 4">
    <name type="scientific">Paralvinella palmiformis</name>
    <dbReference type="NCBI Taxonomy" id="53620"/>
    <lineage>
        <taxon>Eukaryota</taxon>
        <taxon>Metazoa</taxon>
        <taxon>Spiralia</taxon>
        <taxon>Lophotrochozoa</taxon>
        <taxon>Annelida</taxon>
        <taxon>Polychaeta</taxon>
        <taxon>Sedentaria</taxon>
        <taxon>Canalipalpata</taxon>
        <taxon>Terebellida</taxon>
        <taxon>Terebelliformia</taxon>
        <taxon>Alvinellidae</taxon>
        <taxon>Paralvinella</taxon>
    </lineage>
</organism>